<dbReference type="PANTHER" id="PTHR12677:SF59">
    <property type="entry name" value="GOLGI APPARATUS MEMBRANE PROTEIN TVP38-RELATED"/>
    <property type="match status" value="1"/>
</dbReference>
<organism evidence="8 9">
    <name type="scientific">Litoribacter ruber</name>
    <dbReference type="NCBI Taxonomy" id="702568"/>
    <lineage>
        <taxon>Bacteria</taxon>
        <taxon>Pseudomonadati</taxon>
        <taxon>Bacteroidota</taxon>
        <taxon>Cytophagia</taxon>
        <taxon>Cytophagales</taxon>
        <taxon>Cyclobacteriaceae</taxon>
        <taxon>Litoribacter</taxon>
    </lineage>
</organism>
<feature type="transmembrane region" description="Helical" evidence="6">
    <location>
        <begin position="123"/>
        <end position="145"/>
    </location>
</feature>
<proteinExistence type="inferred from homology"/>
<dbReference type="Proteomes" id="UP001319104">
    <property type="component" value="Unassembled WGS sequence"/>
</dbReference>
<feature type="transmembrane region" description="Helical" evidence="6">
    <location>
        <begin position="41"/>
        <end position="61"/>
    </location>
</feature>
<feature type="transmembrane region" description="Helical" evidence="6">
    <location>
        <begin position="94"/>
        <end position="116"/>
    </location>
</feature>
<feature type="domain" description="VTT" evidence="7">
    <location>
        <begin position="27"/>
        <end position="142"/>
    </location>
</feature>
<keyword evidence="9" id="KW-1185">Reference proteome</keyword>
<keyword evidence="3 6" id="KW-0812">Transmembrane</keyword>
<evidence type="ECO:0000256" key="2">
    <source>
        <dbReference type="ARBA" id="ARBA00022475"/>
    </source>
</evidence>
<feature type="transmembrane region" description="Helical" evidence="6">
    <location>
        <begin position="157"/>
        <end position="180"/>
    </location>
</feature>
<evidence type="ECO:0000256" key="6">
    <source>
        <dbReference type="RuleBase" id="RU366058"/>
    </source>
</evidence>
<evidence type="ECO:0000256" key="1">
    <source>
        <dbReference type="ARBA" id="ARBA00004651"/>
    </source>
</evidence>
<keyword evidence="5 6" id="KW-0472">Membrane</keyword>
<evidence type="ECO:0000313" key="9">
    <source>
        <dbReference type="Proteomes" id="UP001319104"/>
    </source>
</evidence>
<evidence type="ECO:0000259" key="7">
    <source>
        <dbReference type="Pfam" id="PF09335"/>
    </source>
</evidence>
<gene>
    <name evidence="8" type="ORF">KI659_01200</name>
</gene>
<name>A0AAP2CE81_9BACT</name>
<protein>
    <recommendedName>
        <fullName evidence="6">TVP38/TMEM64 family membrane protein</fullName>
    </recommendedName>
</protein>
<sequence length="187" mass="20962">MVDVLDFNVLFPFLIISASVMGLALMPTTLVAIITGFLFGWEAFPILAVAYLFATAIGYLLGKRLDHNSLEILLEKYPKARQVIAEKQDQVSQLIFFVRISPIIPFALSNLLFALLRADLKKVIWVGFLGMLPRTLLAFTTGIMAKSMLEAFREGNNLYQMLIFFALLLLSIWGITKVVLNFVKASK</sequence>
<evidence type="ECO:0000256" key="4">
    <source>
        <dbReference type="ARBA" id="ARBA00022989"/>
    </source>
</evidence>
<dbReference type="PANTHER" id="PTHR12677">
    <property type="entry name" value="GOLGI APPARATUS MEMBRANE PROTEIN TVP38-RELATED"/>
    <property type="match status" value="1"/>
</dbReference>
<keyword evidence="2 6" id="KW-1003">Cell membrane</keyword>
<accession>A0AAP2CE81</accession>
<comment type="caution">
    <text evidence="8">The sequence shown here is derived from an EMBL/GenBank/DDBJ whole genome shotgun (WGS) entry which is preliminary data.</text>
</comment>
<comment type="similarity">
    <text evidence="6">Belongs to the TVP38/TMEM64 family.</text>
</comment>
<evidence type="ECO:0000256" key="3">
    <source>
        <dbReference type="ARBA" id="ARBA00022692"/>
    </source>
</evidence>
<feature type="transmembrane region" description="Helical" evidence="6">
    <location>
        <begin position="12"/>
        <end position="34"/>
    </location>
</feature>
<evidence type="ECO:0000256" key="5">
    <source>
        <dbReference type="ARBA" id="ARBA00023136"/>
    </source>
</evidence>
<dbReference type="EMBL" id="JAHCMY010000001">
    <property type="protein sequence ID" value="MBS9522618.1"/>
    <property type="molecule type" value="Genomic_DNA"/>
</dbReference>
<dbReference type="Pfam" id="PF09335">
    <property type="entry name" value="VTT_dom"/>
    <property type="match status" value="1"/>
</dbReference>
<dbReference type="AlphaFoldDB" id="A0AAP2CE81"/>
<dbReference type="GO" id="GO:0005886">
    <property type="term" value="C:plasma membrane"/>
    <property type="evidence" value="ECO:0007669"/>
    <property type="project" value="UniProtKB-SubCell"/>
</dbReference>
<dbReference type="InterPro" id="IPR032816">
    <property type="entry name" value="VTT_dom"/>
</dbReference>
<evidence type="ECO:0000313" key="8">
    <source>
        <dbReference type="EMBL" id="MBS9522618.1"/>
    </source>
</evidence>
<reference evidence="8 9" key="1">
    <citation type="submission" date="2021-05" db="EMBL/GenBank/DDBJ databases">
        <authorList>
            <person name="Zhang Z.D."/>
            <person name="Osman G."/>
        </authorList>
    </citation>
    <scope>NUCLEOTIDE SEQUENCE [LARGE SCALE GENOMIC DNA]</scope>
    <source>
        <strain evidence="8 9">KCTC 32217</strain>
    </source>
</reference>
<keyword evidence="4 6" id="KW-1133">Transmembrane helix</keyword>
<comment type="subcellular location">
    <subcellularLocation>
        <location evidence="1 6">Cell membrane</location>
        <topology evidence="1 6">Multi-pass membrane protein</topology>
    </subcellularLocation>
</comment>
<dbReference type="InterPro" id="IPR015414">
    <property type="entry name" value="TMEM64"/>
</dbReference>